<accession>A0ACB9LKD8</accession>
<protein>
    <submittedName>
        <fullName evidence="1">Uncharacterized protein</fullName>
    </submittedName>
</protein>
<comment type="caution">
    <text evidence="1">The sequence shown here is derived from an EMBL/GenBank/DDBJ whole genome shotgun (WGS) entry which is preliminary data.</text>
</comment>
<dbReference type="EMBL" id="CM042890">
    <property type="protein sequence ID" value="KAI4311149.1"/>
    <property type="molecule type" value="Genomic_DNA"/>
</dbReference>
<gene>
    <name evidence="1" type="ORF">MLD38_036067</name>
</gene>
<name>A0ACB9LKD8_9MYRT</name>
<sequence>MPGPPRSSIAPLEAGELRCPIRRTGVRRLTLLILLLRVKETRDLATMCVNIVAAVVVTRINARRLGGGGGEGNVRRGRGGGGGGRGVGVRRRCRGAGGEWERRGGGGGGRGDELPELLLEAEGADATA</sequence>
<evidence type="ECO:0000313" key="1">
    <source>
        <dbReference type="EMBL" id="KAI4311149.1"/>
    </source>
</evidence>
<organism evidence="1 2">
    <name type="scientific">Melastoma candidum</name>
    <dbReference type="NCBI Taxonomy" id="119954"/>
    <lineage>
        <taxon>Eukaryota</taxon>
        <taxon>Viridiplantae</taxon>
        <taxon>Streptophyta</taxon>
        <taxon>Embryophyta</taxon>
        <taxon>Tracheophyta</taxon>
        <taxon>Spermatophyta</taxon>
        <taxon>Magnoliopsida</taxon>
        <taxon>eudicotyledons</taxon>
        <taxon>Gunneridae</taxon>
        <taxon>Pentapetalae</taxon>
        <taxon>rosids</taxon>
        <taxon>malvids</taxon>
        <taxon>Myrtales</taxon>
        <taxon>Melastomataceae</taxon>
        <taxon>Melastomatoideae</taxon>
        <taxon>Melastomateae</taxon>
        <taxon>Melastoma</taxon>
    </lineage>
</organism>
<proteinExistence type="predicted"/>
<dbReference type="Proteomes" id="UP001057402">
    <property type="component" value="Chromosome 11"/>
</dbReference>
<reference evidence="2" key="1">
    <citation type="journal article" date="2023" name="Front. Plant Sci.">
        <title>Chromosomal-level genome assembly of Melastoma candidum provides insights into trichome evolution.</title>
        <authorList>
            <person name="Zhong Y."/>
            <person name="Wu W."/>
            <person name="Sun C."/>
            <person name="Zou P."/>
            <person name="Liu Y."/>
            <person name="Dai S."/>
            <person name="Zhou R."/>
        </authorList>
    </citation>
    <scope>NUCLEOTIDE SEQUENCE [LARGE SCALE GENOMIC DNA]</scope>
</reference>
<keyword evidence="2" id="KW-1185">Reference proteome</keyword>
<evidence type="ECO:0000313" key="2">
    <source>
        <dbReference type="Proteomes" id="UP001057402"/>
    </source>
</evidence>